<keyword evidence="1 3" id="KW-0547">Nucleotide-binding</keyword>
<keyword evidence="2 3" id="KW-0067">ATP-binding</keyword>
<proteinExistence type="inferred from homology"/>
<name>A0A196SGK6_BLAHN</name>
<gene>
    <name evidence="4" type="ORF">AV274_2790</name>
</gene>
<dbReference type="Proteomes" id="UP000078348">
    <property type="component" value="Unassembled WGS sequence"/>
</dbReference>
<dbReference type="PRINTS" id="PR00301">
    <property type="entry name" value="HEATSHOCK70"/>
</dbReference>
<dbReference type="InterPro" id="IPR043129">
    <property type="entry name" value="ATPase_NBD"/>
</dbReference>
<dbReference type="Gene3D" id="3.30.420.40">
    <property type="match status" value="2"/>
</dbReference>
<dbReference type="SUPFAM" id="SSF53067">
    <property type="entry name" value="Actin-like ATPase domain"/>
    <property type="match status" value="2"/>
</dbReference>
<dbReference type="EMBL" id="LXWW01000139">
    <property type="protein sequence ID" value="OAO15451.1"/>
    <property type="molecule type" value="Genomic_DNA"/>
</dbReference>
<dbReference type="SUPFAM" id="SSF100920">
    <property type="entry name" value="Heat shock protein 70kD (HSP70), peptide-binding domain"/>
    <property type="match status" value="1"/>
</dbReference>
<dbReference type="InterPro" id="IPR018181">
    <property type="entry name" value="Heat_shock_70_CS"/>
</dbReference>
<keyword evidence="5" id="KW-1185">Reference proteome</keyword>
<dbReference type="AlphaFoldDB" id="A0A196SGK6"/>
<dbReference type="Gene3D" id="3.90.640.10">
    <property type="entry name" value="Actin, Chain A, domain 4"/>
    <property type="match status" value="1"/>
</dbReference>
<evidence type="ECO:0000256" key="2">
    <source>
        <dbReference type="ARBA" id="ARBA00022840"/>
    </source>
</evidence>
<dbReference type="Pfam" id="PF00012">
    <property type="entry name" value="HSP70"/>
    <property type="match status" value="1"/>
</dbReference>
<organism evidence="4 5">
    <name type="scientific">Blastocystis sp. subtype 1 (strain ATCC 50177 / NandII)</name>
    <dbReference type="NCBI Taxonomy" id="478820"/>
    <lineage>
        <taxon>Eukaryota</taxon>
        <taxon>Sar</taxon>
        <taxon>Stramenopiles</taxon>
        <taxon>Bigyra</taxon>
        <taxon>Opalozoa</taxon>
        <taxon>Opalinata</taxon>
        <taxon>Blastocystidae</taxon>
        <taxon>Blastocystis</taxon>
    </lineage>
</organism>
<protein>
    <submittedName>
        <fullName evidence="4">Hsp70</fullName>
    </submittedName>
</protein>
<dbReference type="PANTHER" id="PTHR19375">
    <property type="entry name" value="HEAT SHOCK PROTEIN 70KDA"/>
    <property type="match status" value="1"/>
</dbReference>
<dbReference type="GO" id="GO:0140662">
    <property type="term" value="F:ATP-dependent protein folding chaperone"/>
    <property type="evidence" value="ECO:0007669"/>
    <property type="project" value="InterPro"/>
</dbReference>
<dbReference type="STRING" id="478820.A0A196SGK6"/>
<comment type="caution">
    <text evidence="4">The sequence shown here is derived from an EMBL/GenBank/DDBJ whole genome shotgun (WGS) entry which is preliminary data.</text>
</comment>
<dbReference type="PROSITE" id="PS00329">
    <property type="entry name" value="HSP70_2"/>
    <property type="match status" value="1"/>
</dbReference>
<dbReference type="GO" id="GO:0005524">
    <property type="term" value="F:ATP binding"/>
    <property type="evidence" value="ECO:0007669"/>
    <property type="project" value="UniProtKB-KW"/>
</dbReference>
<reference evidence="4 5" key="1">
    <citation type="submission" date="2016-05" db="EMBL/GenBank/DDBJ databases">
        <title>Nuclear genome of Blastocystis sp. subtype 1 NandII.</title>
        <authorList>
            <person name="Gentekaki E."/>
            <person name="Curtis B."/>
            <person name="Stairs C."/>
            <person name="Eme L."/>
            <person name="Herman E."/>
            <person name="Klimes V."/>
            <person name="Arias M.C."/>
            <person name="Elias M."/>
            <person name="Hilliou F."/>
            <person name="Klute M."/>
            <person name="Malik S.-B."/>
            <person name="Pightling A."/>
            <person name="Rachubinski R."/>
            <person name="Salas D."/>
            <person name="Schlacht A."/>
            <person name="Suga H."/>
            <person name="Archibald J."/>
            <person name="Ball S.G."/>
            <person name="Clark G."/>
            <person name="Dacks J."/>
            <person name="Van Der Giezen M."/>
            <person name="Tsaousis A."/>
            <person name="Roger A."/>
        </authorList>
    </citation>
    <scope>NUCLEOTIDE SEQUENCE [LARGE SCALE GENOMIC DNA]</scope>
    <source>
        <strain evidence="5">ATCC 50177 / NandII</strain>
    </source>
</reference>
<dbReference type="Gene3D" id="2.60.34.10">
    <property type="entry name" value="Substrate Binding Domain Of DNAk, Chain A, domain 1"/>
    <property type="match status" value="1"/>
</dbReference>
<evidence type="ECO:0000256" key="1">
    <source>
        <dbReference type="ARBA" id="ARBA00022741"/>
    </source>
</evidence>
<dbReference type="OrthoDB" id="200635at2759"/>
<evidence type="ECO:0000256" key="3">
    <source>
        <dbReference type="RuleBase" id="RU003322"/>
    </source>
</evidence>
<evidence type="ECO:0000313" key="5">
    <source>
        <dbReference type="Proteomes" id="UP000078348"/>
    </source>
</evidence>
<dbReference type="InterPro" id="IPR029047">
    <property type="entry name" value="HSP70_peptide-bd_sf"/>
</dbReference>
<dbReference type="InterPro" id="IPR013126">
    <property type="entry name" value="Hsp_70_fam"/>
</dbReference>
<accession>A0A196SGK6</accession>
<sequence>MDHTLAIDFGTSNSSVYLLKQKEEMLPDENGNYLFPSYIEYTQRVVAVGSVARRNLGRSGHFVVACVKRLLGLTYEEYEKIEEKGLFGCEVVRGDDGYPRLVVKAASELFKAMKKRADTFNSPCVYDQCYLTVPANYKDAQCRAITRAAELAGLKVVKMITEPTAAALSYLLDPQVKVGKQEKMLVYDFGGGTFDASILSYNGDYGQSGISVLGEKGNNRLGGNDVDLAILEFVKSTVEETSGVELIQPGPRARQRTSRLKGLCEDAKLNLTCTPSTEIDLSDLSDEVDCIQLSASMLTSIVAGIVRATIDVVAGILTECELQKGNIKRVFLVGGSSKLAAVRQSLTAFFGPACEFPDVNADHCVSLGAMKLLETDVQQGEDSLSKSLQSSYGIGIDAGRVLLVLRRGMKVPCLSRRFVFSNTEDGQNEVSMTLYRWDGEPDAQKTSHVVPMVECLELYPLSFSLASCGAAGSVLLDLCFSLDFGGSLSVFCYEHKSPTVLFSHTYKPLYGAF</sequence>
<evidence type="ECO:0000313" key="4">
    <source>
        <dbReference type="EMBL" id="OAO15451.1"/>
    </source>
</evidence>
<comment type="similarity">
    <text evidence="3">Belongs to the heat shock protein 70 family.</text>
</comment>